<evidence type="ECO:0000256" key="1">
    <source>
        <dbReference type="ARBA" id="ARBA00022527"/>
    </source>
</evidence>
<dbReference type="PANTHER" id="PTHR35526:SF3">
    <property type="entry name" value="ANTI-SIGMA-F FACTOR RSBW"/>
    <property type="match status" value="1"/>
</dbReference>
<keyword evidence="1" id="KW-0418">Kinase</keyword>
<accession>A0A402CVJ4</accession>
<dbReference type="InterPro" id="IPR036890">
    <property type="entry name" value="HATPase_C_sf"/>
</dbReference>
<dbReference type="OrthoDB" id="2595312at2"/>
<gene>
    <name evidence="4" type="ORF">CCAX7_24980</name>
</gene>
<dbReference type="Proteomes" id="UP000287394">
    <property type="component" value="Chromosome"/>
</dbReference>
<dbReference type="InterPro" id="IPR050267">
    <property type="entry name" value="Anti-sigma-factor_SerPK"/>
</dbReference>
<evidence type="ECO:0000259" key="2">
    <source>
        <dbReference type="Pfam" id="PF05227"/>
    </source>
</evidence>
<proteinExistence type="predicted"/>
<evidence type="ECO:0000259" key="3">
    <source>
        <dbReference type="Pfam" id="PF13581"/>
    </source>
</evidence>
<dbReference type="CDD" id="cd19410">
    <property type="entry name" value="HK9-like_sensor"/>
    <property type="match status" value="1"/>
</dbReference>
<dbReference type="EMBL" id="AP025739">
    <property type="protein sequence ID" value="BDI30447.1"/>
    <property type="molecule type" value="Genomic_DNA"/>
</dbReference>
<dbReference type="KEGG" id="ccot:CCAX7_24980"/>
<dbReference type="AlphaFoldDB" id="A0A402CVJ4"/>
<dbReference type="InterPro" id="IPR007891">
    <property type="entry name" value="CHASE3"/>
</dbReference>
<organism evidence="4 5">
    <name type="scientific">Capsulimonas corticalis</name>
    <dbReference type="NCBI Taxonomy" id="2219043"/>
    <lineage>
        <taxon>Bacteria</taxon>
        <taxon>Bacillati</taxon>
        <taxon>Armatimonadota</taxon>
        <taxon>Armatimonadia</taxon>
        <taxon>Capsulimonadales</taxon>
        <taxon>Capsulimonadaceae</taxon>
        <taxon>Capsulimonas</taxon>
    </lineage>
</organism>
<feature type="domain" description="CHASE3" evidence="2">
    <location>
        <begin position="52"/>
        <end position="187"/>
    </location>
</feature>
<evidence type="ECO:0000313" key="5">
    <source>
        <dbReference type="Proteomes" id="UP000287394"/>
    </source>
</evidence>
<name>A0A402CVJ4_9BACT</name>
<keyword evidence="5" id="KW-1185">Reference proteome</keyword>
<keyword evidence="1" id="KW-0808">Transferase</keyword>
<dbReference type="GO" id="GO:0004674">
    <property type="term" value="F:protein serine/threonine kinase activity"/>
    <property type="evidence" value="ECO:0007669"/>
    <property type="project" value="UniProtKB-KW"/>
</dbReference>
<feature type="domain" description="Histidine kinase/HSP90-like ATPase" evidence="3">
    <location>
        <begin position="287"/>
        <end position="401"/>
    </location>
</feature>
<dbReference type="PANTHER" id="PTHR35526">
    <property type="entry name" value="ANTI-SIGMA-F FACTOR RSBW-RELATED"/>
    <property type="match status" value="1"/>
</dbReference>
<dbReference type="Gene3D" id="3.30.565.10">
    <property type="entry name" value="Histidine kinase-like ATPase, C-terminal domain"/>
    <property type="match status" value="1"/>
</dbReference>
<dbReference type="SUPFAM" id="SSF55874">
    <property type="entry name" value="ATPase domain of HSP90 chaperone/DNA topoisomerase II/histidine kinase"/>
    <property type="match status" value="1"/>
</dbReference>
<dbReference type="Pfam" id="PF13581">
    <property type="entry name" value="HATPase_c_2"/>
    <property type="match status" value="1"/>
</dbReference>
<protein>
    <submittedName>
        <fullName evidence="4">Uncharacterized protein</fullName>
    </submittedName>
</protein>
<evidence type="ECO:0000313" key="4">
    <source>
        <dbReference type="EMBL" id="BDI30447.1"/>
    </source>
</evidence>
<keyword evidence="1" id="KW-0723">Serine/threonine-protein kinase</keyword>
<dbReference type="Pfam" id="PF05227">
    <property type="entry name" value="CHASE3"/>
    <property type="match status" value="1"/>
</dbReference>
<sequence>MILQALMKLSSRTKRIISDNVATCSLLIVLTLIILIGVLSSLSTERFLQNDRQVAHTYQVMDHVRAVISDLKDAETGQRGYLLTGDPAYLQPYLTGKSAVDRDIKTLRVLTLDNLSQQRRLDTLQTLSAKKLAELDQTITLRKQIGSAAALRVVKSGRGKSVMDQARAVVEQMRREEEKLLVRRTAEAERAGVVARIAGSLGAVFSALLIVLAIRFVGQYLRERTRVEAENLRLVEAARDAAMQQRVFLKDVLASVTEGRLALCDTEAELPAALAVYGETISLANSHNLRFLRHAAANAARACGFSEDRIQDLVTSVSEAGMNAVTHGGGGQAVVRTDGHSRVQVWVTDQGKGIAMSSLPQSTLERGYSSAGSLGHGFWLMLKMCDKISLLTGSQGTSVVLDQAKTAQGAAWLRGDELHATATFKTIAGNGGTSASDVKNLSFRTRTY</sequence>
<dbReference type="InterPro" id="IPR003594">
    <property type="entry name" value="HATPase_dom"/>
</dbReference>
<reference evidence="4 5" key="1">
    <citation type="journal article" date="2019" name="Int. J. Syst. Evol. Microbiol.">
        <title>Capsulimonas corticalis gen. nov., sp. nov., an aerobic capsulated bacterium, of a novel bacterial order, Capsulimonadales ord. nov., of the class Armatimonadia of the phylum Armatimonadetes.</title>
        <authorList>
            <person name="Li J."/>
            <person name="Kudo C."/>
            <person name="Tonouchi A."/>
        </authorList>
    </citation>
    <scope>NUCLEOTIDE SEQUENCE [LARGE SCALE GENOMIC DNA]</scope>
    <source>
        <strain evidence="4 5">AX-7</strain>
    </source>
</reference>